<dbReference type="Pfam" id="PF00023">
    <property type="entry name" value="Ank"/>
    <property type="match status" value="1"/>
</dbReference>
<dbReference type="Proteomes" id="UP001321749">
    <property type="component" value="Unassembled WGS sequence"/>
</dbReference>
<evidence type="ECO:0000313" key="4">
    <source>
        <dbReference type="Proteomes" id="UP001321749"/>
    </source>
</evidence>
<dbReference type="PROSITE" id="PS50297">
    <property type="entry name" value="ANK_REP_REGION"/>
    <property type="match status" value="2"/>
</dbReference>
<dbReference type="AlphaFoldDB" id="A0AAV9HBQ9"/>
<dbReference type="SUPFAM" id="SSF48403">
    <property type="entry name" value="Ankyrin repeat"/>
    <property type="match status" value="1"/>
</dbReference>
<dbReference type="InterPro" id="IPR056125">
    <property type="entry name" value="DUF7708"/>
</dbReference>
<dbReference type="SMART" id="SM00248">
    <property type="entry name" value="ANK"/>
    <property type="match status" value="4"/>
</dbReference>
<dbReference type="Pfam" id="PF12796">
    <property type="entry name" value="Ank_2"/>
    <property type="match status" value="1"/>
</dbReference>
<feature type="repeat" description="ANK" evidence="1">
    <location>
        <begin position="715"/>
        <end position="739"/>
    </location>
</feature>
<evidence type="ECO:0000259" key="2">
    <source>
        <dbReference type="Pfam" id="PF24809"/>
    </source>
</evidence>
<keyword evidence="1" id="KW-0040">ANK repeat</keyword>
<proteinExistence type="predicted"/>
<evidence type="ECO:0000256" key="1">
    <source>
        <dbReference type="PROSITE-ProRule" id="PRU00023"/>
    </source>
</evidence>
<dbReference type="InterPro" id="IPR002110">
    <property type="entry name" value="Ankyrin_rpt"/>
</dbReference>
<keyword evidence="4" id="KW-1185">Reference proteome</keyword>
<reference evidence="3" key="1">
    <citation type="journal article" date="2023" name="Mol. Phylogenet. Evol.">
        <title>Genome-scale phylogeny and comparative genomics of the fungal order Sordariales.</title>
        <authorList>
            <person name="Hensen N."/>
            <person name="Bonometti L."/>
            <person name="Westerberg I."/>
            <person name="Brannstrom I.O."/>
            <person name="Guillou S."/>
            <person name="Cros-Aarteil S."/>
            <person name="Calhoun S."/>
            <person name="Haridas S."/>
            <person name="Kuo A."/>
            <person name="Mondo S."/>
            <person name="Pangilinan J."/>
            <person name="Riley R."/>
            <person name="LaButti K."/>
            <person name="Andreopoulos B."/>
            <person name="Lipzen A."/>
            <person name="Chen C."/>
            <person name="Yan M."/>
            <person name="Daum C."/>
            <person name="Ng V."/>
            <person name="Clum A."/>
            <person name="Steindorff A."/>
            <person name="Ohm R.A."/>
            <person name="Martin F."/>
            <person name="Silar P."/>
            <person name="Natvig D.O."/>
            <person name="Lalanne C."/>
            <person name="Gautier V."/>
            <person name="Ament-Velasquez S.L."/>
            <person name="Kruys A."/>
            <person name="Hutchinson M.I."/>
            <person name="Powell A.J."/>
            <person name="Barry K."/>
            <person name="Miller A.N."/>
            <person name="Grigoriev I.V."/>
            <person name="Debuchy R."/>
            <person name="Gladieux P."/>
            <person name="Hiltunen Thoren M."/>
            <person name="Johannesson H."/>
        </authorList>
    </citation>
    <scope>NUCLEOTIDE SEQUENCE</scope>
    <source>
        <strain evidence="3">PSN324</strain>
    </source>
</reference>
<organism evidence="3 4">
    <name type="scientific">Cladorrhinum samala</name>
    <dbReference type="NCBI Taxonomy" id="585594"/>
    <lineage>
        <taxon>Eukaryota</taxon>
        <taxon>Fungi</taxon>
        <taxon>Dikarya</taxon>
        <taxon>Ascomycota</taxon>
        <taxon>Pezizomycotina</taxon>
        <taxon>Sordariomycetes</taxon>
        <taxon>Sordariomycetidae</taxon>
        <taxon>Sordariales</taxon>
        <taxon>Podosporaceae</taxon>
        <taxon>Cladorrhinum</taxon>
    </lineage>
</organism>
<reference evidence="3" key="2">
    <citation type="submission" date="2023-06" db="EMBL/GenBank/DDBJ databases">
        <authorList>
            <consortium name="Lawrence Berkeley National Laboratory"/>
            <person name="Mondo S.J."/>
            <person name="Hensen N."/>
            <person name="Bonometti L."/>
            <person name="Westerberg I."/>
            <person name="Brannstrom I.O."/>
            <person name="Guillou S."/>
            <person name="Cros-Aarteil S."/>
            <person name="Calhoun S."/>
            <person name="Haridas S."/>
            <person name="Kuo A."/>
            <person name="Pangilinan J."/>
            <person name="Riley R."/>
            <person name="Labutti K."/>
            <person name="Andreopoulos B."/>
            <person name="Lipzen A."/>
            <person name="Chen C."/>
            <person name="Yanf M."/>
            <person name="Daum C."/>
            <person name="Ng V."/>
            <person name="Clum A."/>
            <person name="Steindorff A."/>
            <person name="Ohm R."/>
            <person name="Martin F."/>
            <person name="Silar P."/>
            <person name="Natvig D."/>
            <person name="Lalanne C."/>
            <person name="Gautier V."/>
            <person name="Ament-Velasquez S.L."/>
            <person name="Kruys A."/>
            <person name="Hutchinson M.I."/>
            <person name="Powell A.J."/>
            <person name="Barry K."/>
            <person name="Miller A.N."/>
            <person name="Grigoriev I.V."/>
            <person name="Debuchy R."/>
            <person name="Gladieux P."/>
            <person name="Thoren M.H."/>
            <person name="Johannesson H."/>
        </authorList>
    </citation>
    <scope>NUCLEOTIDE SEQUENCE</scope>
    <source>
        <strain evidence="3">PSN324</strain>
    </source>
</reference>
<comment type="caution">
    <text evidence="3">The sequence shown here is derived from an EMBL/GenBank/DDBJ whole genome shotgun (WGS) entry which is preliminary data.</text>
</comment>
<feature type="repeat" description="ANK" evidence="1">
    <location>
        <begin position="749"/>
        <end position="773"/>
    </location>
</feature>
<dbReference type="Pfam" id="PF24809">
    <property type="entry name" value="DUF7708"/>
    <property type="match status" value="1"/>
</dbReference>
<feature type="domain" description="DUF7708" evidence="2">
    <location>
        <begin position="73"/>
        <end position="167"/>
    </location>
</feature>
<gene>
    <name evidence="3" type="ORF">QBC42DRAFT_308900</name>
</gene>
<evidence type="ECO:0000313" key="3">
    <source>
        <dbReference type="EMBL" id="KAK4458073.1"/>
    </source>
</evidence>
<dbReference type="Gene3D" id="1.25.40.20">
    <property type="entry name" value="Ankyrin repeat-containing domain"/>
    <property type="match status" value="2"/>
</dbReference>
<protein>
    <recommendedName>
        <fullName evidence="2">DUF7708 domain-containing protein</fullName>
    </recommendedName>
</protein>
<accession>A0AAV9HBQ9</accession>
<name>A0AAV9HBQ9_9PEZI</name>
<sequence>MALTLASQSSAVPLSPAKQLNEAVDDFQRILTDDQRTALKNIKSVPDADAVLVFTAQLDSSQDRRGRSIATRLHSVLQSVREFSAVIDTFVSSNPEIAALIWGSVKLTIQIALNLASYYEAFSNLFMSFASHCPRFAEYQVLYPNSVGLQTALCNFHASIIRCCKHAEFKSDISMIQRHGDEVREEIVFAKLRDVLSRTGNNLDTIKEWQLQQDKRRLGKRQLLDSLSSHDHLTPFKRACKERHCNTAQWVFSTAEFRRWKDGASPWVWCSGKSELLPNQILLNLSEEMEARLAEMDQKSSTRVGELSVLLQQRIAQSKKFFIFIDALDEFEPREQRTLLDSLESLGSRGAGPRVFLAGRESLHQELKDKVPGIERLSMASAEAKADIALYSLILDIEQALTKHADGMFLWVTFLIDELYVQRCDDDIRDAIGCLPSTLAETFSRALLRIVSRRNTSLREAISIEIGQQYSRPERLVSGIDQLASWCENLVCVDEELKTVQFAHQAIHKFIIEGPTGPQFGSFCFNLPDADHYAGEIYVTTIPVFGFSPRRRKGKLEVDVVGVLSSYELGDREGTGRLDRFRKASTIWSLWHQMITCGYNLAKRPWPEQQGFNALDLDLLAWSLQSRYYALIRLIEDYGGIFKPEIRESMWSLAAQGDIELLDICLECAYWPKIIAETLQVASEGGHFEVIEHLLATGKLLLATGKVDIDMKTKDGWMPLILAANNGHEAIVKLLLATGKVDIDMKTKDGWTPLILAANNGHEAVVKLLLATGKVNVDAKDGDEQTALLWAARNGHEAAVKLLLATGKVDVDVKGCWRPDAV</sequence>
<dbReference type="PROSITE" id="PS50088">
    <property type="entry name" value="ANK_REPEAT"/>
    <property type="match status" value="2"/>
</dbReference>
<dbReference type="EMBL" id="MU865084">
    <property type="protein sequence ID" value="KAK4458073.1"/>
    <property type="molecule type" value="Genomic_DNA"/>
</dbReference>
<dbReference type="InterPro" id="IPR036770">
    <property type="entry name" value="Ankyrin_rpt-contain_sf"/>
</dbReference>
<dbReference type="PANTHER" id="PTHR10039">
    <property type="entry name" value="AMELOGENIN"/>
    <property type="match status" value="1"/>
</dbReference>